<evidence type="ECO:0000256" key="1">
    <source>
        <dbReference type="ARBA" id="ARBA00012404"/>
    </source>
</evidence>
<dbReference type="InterPro" id="IPR036263">
    <property type="entry name" value="Chorismate_II_sf"/>
</dbReference>
<feature type="domain" description="Chorismate mutase" evidence="4">
    <location>
        <begin position="1"/>
        <end position="86"/>
    </location>
</feature>
<dbReference type="NCBIfam" id="TIGR01803">
    <property type="entry name" value="CM-like"/>
    <property type="match status" value="1"/>
</dbReference>
<name>A0ABY2SHN5_9HYPH</name>
<dbReference type="SMART" id="SM00830">
    <property type="entry name" value="CM_2"/>
    <property type="match status" value="1"/>
</dbReference>
<keyword evidence="2" id="KW-0413">Isomerase</keyword>
<dbReference type="InterPro" id="IPR008241">
    <property type="entry name" value="Isochorismate_pyruvate-lyase"/>
</dbReference>
<dbReference type="Proteomes" id="UP000305202">
    <property type="component" value="Unassembled WGS sequence"/>
</dbReference>
<dbReference type="Gene3D" id="1.20.59.10">
    <property type="entry name" value="Chorismate mutase"/>
    <property type="match status" value="1"/>
</dbReference>
<protein>
    <recommendedName>
        <fullName evidence="1">chorismate mutase</fullName>
        <ecNumber evidence="1">5.4.99.5</ecNumber>
    </recommendedName>
</protein>
<keyword evidence="6" id="KW-1185">Reference proteome</keyword>
<dbReference type="PANTHER" id="PTHR38041">
    <property type="entry name" value="CHORISMATE MUTASE"/>
    <property type="match status" value="1"/>
</dbReference>
<evidence type="ECO:0000256" key="2">
    <source>
        <dbReference type="ARBA" id="ARBA00023235"/>
    </source>
</evidence>
<dbReference type="PROSITE" id="PS51168">
    <property type="entry name" value="CHORISMATE_MUT_2"/>
    <property type="match status" value="1"/>
</dbReference>
<proteinExistence type="predicted"/>
<evidence type="ECO:0000256" key="3">
    <source>
        <dbReference type="SAM" id="MobiDB-lite"/>
    </source>
</evidence>
<dbReference type="SUPFAM" id="SSF48600">
    <property type="entry name" value="Chorismate mutase II"/>
    <property type="match status" value="1"/>
</dbReference>
<dbReference type="PANTHER" id="PTHR38041:SF1">
    <property type="entry name" value="CHORISMATE MUTASE"/>
    <property type="match status" value="1"/>
</dbReference>
<dbReference type="Pfam" id="PF01817">
    <property type="entry name" value="CM_2"/>
    <property type="match status" value="1"/>
</dbReference>
<dbReference type="InterPro" id="IPR051331">
    <property type="entry name" value="Chorismate_mutase-related"/>
</dbReference>
<evidence type="ECO:0000313" key="6">
    <source>
        <dbReference type="Proteomes" id="UP000305202"/>
    </source>
</evidence>
<evidence type="ECO:0000259" key="4">
    <source>
        <dbReference type="PROSITE" id="PS51168"/>
    </source>
</evidence>
<dbReference type="InterPro" id="IPR002701">
    <property type="entry name" value="CM_II_prokaryot"/>
</dbReference>
<evidence type="ECO:0000313" key="5">
    <source>
        <dbReference type="EMBL" id="TKI04610.1"/>
    </source>
</evidence>
<feature type="region of interest" description="Disordered" evidence="3">
    <location>
        <begin position="97"/>
        <end position="134"/>
    </location>
</feature>
<organism evidence="5 6">
    <name type="scientific">Martelella alba</name>
    <dbReference type="NCBI Taxonomy" id="2590451"/>
    <lineage>
        <taxon>Bacteria</taxon>
        <taxon>Pseudomonadati</taxon>
        <taxon>Pseudomonadota</taxon>
        <taxon>Alphaproteobacteria</taxon>
        <taxon>Hyphomicrobiales</taxon>
        <taxon>Aurantimonadaceae</taxon>
        <taxon>Martelella</taxon>
    </lineage>
</organism>
<sequence>MENFRKEIDVIDRKLVELLAKRLDICREIARFKSDNDLPVMQPGRLSEVKRRTAELAMVSGLNLEFINTLYNHIINEACRIENAIISISGVNENYQQPDSGKTGGYGLTASNGMAGVSERGQPRGNVKYDEHIR</sequence>
<accession>A0ABY2SHN5</accession>
<gene>
    <name evidence="5" type="ORF">FCN80_17495</name>
</gene>
<dbReference type="RefSeq" id="WP_136991460.1">
    <property type="nucleotide sequence ID" value="NZ_SZPQ01000027.1"/>
</dbReference>
<reference evidence="5 6" key="1">
    <citation type="submission" date="2019-04" db="EMBL/GenBank/DDBJ databases">
        <authorList>
            <person name="Li M."/>
            <person name="Gao C."/>
        </authorList>
    </citation>
    <scope>NUCLEOTIDE SEQUENCE [LARGE SCALE GENOMIC DNA]</scope>
    <source>
        <strain evidence="5 6">BGMRC 2031</strain>
    </source>
</reference>
<dbReference type="EC" id="5.4.99.5" evidence="1"/>
<dbReference type="EMBL" id="SZPQ01000027">
    <property type="protein sequence ID" value="TKI04610.1"/>
    <property type="molecule type" value="Genomic_DNA"/>
</dbReference>
<comment type="caution">
    <text evidence="5">The sequence shown here is derived from an EMBL/GenBank/DDBJ whole genome shotgun (WGS) entry which is preliminary data.</text>
</comment>
<dbReference type="InterPro" id="IPR036979">
    <property type="entry name" value="CM_dom_sf"/>
</dbReference>